<evidence type="ECO:0008006" key="4">
    <source>
        <dbReference type="Google" id="ProtNLM"/>
    </source>
</evidence>
<proteinExistence type="predicted"/>
<accession>A0A7W5E0C0</accession>
<dbReference type="RefSeq" id="WP_184305833.1">
    <property type="nucleotide sequence ID" value="NZ_JACHXU010000011.1"/>
</dbReference>
<comment type="caution">
    <text evidence="2">The sequence shown here is derived from an EMBL/GenBank/DDBJ whole genome shotgun (WGS) entry which is preliminary data.</text>
</comment>
<dbReference type="Gene3D" id="1.10.443.10">
    <property type="entry name" value="Intergrase catalytic core"/>
    <property type="match status" value="1"/>
</dbReference>
<gene>
    <name evidence="2" type="ORF">FHS27_003317</name>
</gene>
<dbReference type="AlphaFoldDB" id="A0A7W5E0C0"/>
<keyword evidence="1" id="KW-0233">DNA recombination</keyword>
<sequence length="71" mass="7580">MALAGVHVKTIQSVMRHKDVKLTLDTYGHLFRSMEAEAVQRMALMVGGVSPEAAANAPLTTETNRVGSVAN</sequence>
<dbReference type="SUPFAM" id="SSF56349">
    <property type="entry name" value="DNA breaking-rejoining enzymes"/>
    <property type="match status" value="1"/>
</dbReference>
<dbReference type="InterPro" id="IPR013762">
    <property type="entry name" value="Integrase-like_cat_sf"/>
</dbReference>
<organism evidence="2 3">
    <name type="scientific">Aporhodopirellula rubra</name>
    <dbReference type="NCBI Taxonomy" id="980271"/>
    <lineage>
        <taxon>Bacteria</taxon>
        <taxon>Pseudomonadati</taxon>
        <taxon>Planctomycetota</taxon>
        <taxon>Planctomycetia</taxon>
        <taxon>Pirellulales</taxon>
        <taxon>Pirellulaceae</taxon>
        <taxon>Aporhodopirellula</taxon>
    </lineage>
</organism>
<dbReference type="GO" id="GO:0015074">
    <property type="term" value="P:DNA integration"/>
    <property type="evidence" value="ECO:0007669"/>
    <property type="project" value="InterPro"/>
</dbReference>
<dbReference type="InterPro" id="IPR011010">
    <property type="entry name" value="DNA_brk_join_enz"/>
</dbReference>
<reference evidence="2 3" key="1">
    <citation type="submission" date="2020-08" db="EMBL/GenBank/DDBJ databases">
        <title>Genomic Encyclopedia of Type Strains, Phase III (KMG-III): the genomes of soil and plant-associated and newly described type strains.</title>
        <authorList>
            <person name="Whitman W."/>
        </authorList>
    </citation>
    <scope>NUCLEOTIDE SEQUENCE [LARGE SCALE GENOMIC DNA]</scope>
    <source>
        <strain evidence="2 3">CECT 8075</strain>
    </source>
</reference>
<evidence type="ECO:0000313" key="3">
    <source>
        <dbReference type="Proteomes" id="UP000536179"/>
    </source>
</evidence>
<dbReference type="EMBL" id="JACHXU010000011">
    <property type="protein sequence ID" value="MBB3207492.1"/>
    <property type="molecule type" value="Genomic_DNA"/>
</dbReference>
<dbReference type="GO" id="GO:0006310">
    <property type="term" value="P:DNA recombination"/>
    <property type="evidence" value="ECO:0007669"/>
    <property type="project" value="UniProtKB-KW"/>
</dbReference>
<dbReference type="Proteomes" id="UP000536179">
    <property type="component" value="Unassembled WGS sequence"/>
</dbReference>
<dbReference type="GO" id="GO:0003677">
    <property type="term" value="F:DNA binding"/>
    <property type="evidence" value="ECO:0007669"/>
    <property type="project" value="InterPro"/>
</dbReference>
<keyword evidence="3" id="KW-1185">Reference proteome</keyword>
<protein>
    <recommendedName>
        <fullName evidence="4">Tyr recombinase domain-containing protein</fullName>
    </recommendedName>
</protein>
<evidence type="ECO:0000256" key="1">
    <source>
        <dbReference type="ARBA" id="ARBA00023172"/>
    </source>
</evidence>
<name>A0A7W5E0C0_9BACT</name>
<evidence type="ECO:0000313" key="2">
    <source>
        <dbReference type="EMBL" id="MBB3207492.1"/>
    </source>
</evidence>